<comment type="caution">
    <text evidence="2">The sequence shown here is derived from an EMBL/GenBank/DDBJ whole genome shotgun (WGS) entry which is preliminary data.</text>
</comment>
<dbReference type="RefSeq" id="WP_034961173.1">
    <property type="nucleotide sequence ID" value="NZ_JMIW01000006.1"/>
</dbReference>
<keyword evidence="3" id="KW-1185">Reference proteome</keyword>
<evidence type="ECO:0008006" key="4">
    <source>
        <dbReference type="Google" id="ProtNLM"/>
    </source>
</evidence>
<keyword evidence="1" id="KW-0175">Coiled coil</keyword>
<evidence type="ECO:0000256" key="1">
    <source>
        <dbReference type="SAM" id="Coils"/>
    </source>
</evidence>
<dbReference type="EMBL" id="JMIW01000006">
    <property type="protein sequence ID" value="KEO89255.1"/>
    <property type="molecule type" value="Genomic_DNA"/>
</dbReference>
<feature type="coiled-coil region" evidence="1">
    <location>
        <begin position="103"/>
        <end position="130"/>
    </location>
</feature>
<gene>
    <name evidence="2" type="ORF">EH31_14610</name>
</gene>
<name>A0A074M917_ERYLO</name>
<proteinExistence type="predicted"/>
<reference evidence="2 3" key="1">
    <citation type="submission" date="2014-04" db="EMBL/GenBank/DDBJ databases">
        <title>A comprehensive comparison of genomes of Erythrobacter spp. strains.</title>
        <authorList>
            <person name="Zheng Q."/>
        </authorList>
    </citation>
    <scope>NUCLEOTIDE SEQUENCE [LARGE SCALE GENOMIC DNA]</scope>
    <source>
        <strain evidence="2 3">DSM 6997</strain>
    </source>
</reference>
<evidence type="ECO:0000313" key="3">
    <source>
        <dbReference type="Proteomes" id="UP000027647"/>
    </source>
</evidence>
<dbReference type="STRING" id="1044.EH31_14610"/>
<dbReference type="Proteomes" id="UP000027647">
    <property type="component" value="Unassembled WGS sequence"/>
</dbReference>
<evidence type="ECO:0000313" key="2">
    <source>
        <dbReference type="EMBL" id="KEO89255.1"/>
    </source>
</evidence>
<dbReference type="eggNOG" id="ENOG5031130">
    <property type="taxonomic scope" value="Bacteria"/>
</dbReference>
<sequence>MREDKRLKIARRQLVLAQIARREARFALANALAEEDRSGKVHTRAQSLLNEYAKRVAAGKGVGTSQTLQANLAFVRSLQVMADDAHGAHKDASDQAQWQMRALAEAETRMETRETRVKEERRALADLQARREFPAELMGPAGLARKLQSR</sequence>
<organism evidence="2 3">
    <name type="scientific">Erythrobacter longus</name>
    <dbReference type="NCBI Taxonomy" id="1044"/>
    <lineage>
        <taxon>Bacteria</taxon>
        <taxon>Pseudomonadati</taxon>
        <taxon>Pseudomonadota</taxon>
        <taxon>Alphaproteobacteria</taxon>
        <taxon>Sphingomonadales</taxon>
        <taxon>Erythrobacteraceae</taxon>
        <taxon>Erythrobacter/Porphyrobacter group</taxon>
        <taxon>Erythrobacter</taxon>
    </lineage>
</organism>
<accession>A0A074M917</accession>
<protein>
    <recommendedName>
        <fullName evidence="4">Flagellar FliJ protein</fullName>
    </recommendedName>
</protein>
<dbReference type="AlphaFoldDB" id="A0A074M917"/>